<comment type="caution">
    <text evidence="1">The sequence shown here is derived from an EMBL/GenBank/DDBJ whole genome shotgun (WGS) entry which is preliminary data.</text>
</comment>
<sequence length="126" mass="14686">MISSFSFNWLLQNQEIQNQLNEVNKWVHDAETKLKSEIVSNRSKIQSELSEVTSILDETAKYSDDLHRVIRKQAKQISSLNNQYDDINRHLVDISDVLEKSRVRCQSLQSDLSSIQTVLEVKTHRM</sequence>
<protein>
    <submittedName>
        <fullName evidence="1">Paramyosin</fullName>
    </submittedName>
</protein>
<dbReference type="Proteomes" id="UP001054837">
    <property type="component" value="Unassembled WGS sequence"/>
</dbReference>
<dbReference type="Gene3D" id="1.20.58.60">
    <property type="match status" value="1"/>
</dbReference>
<proteinExistence type="predicted"/>
<evidence type="ECO:0000313" key="1">
    <source>
        <dbReference type="EMBL" id="GIY12903.1"/>
    </source>
</evidence>
<keyword evidence="2" id="KW-1185">Reference proteome</keyword>
<evidence type="ECO:0000313" key="2">
    <source>
        <dbReference type="Proteomes" id="UP001054837"/>
    </source>
</evidence>
<gene>
    <name evidence="1" type="ORF">CDAR_180701</name>
</gene>
<reference evidence="1 2" key="1">
    <citation type="submission" date="2021-06" db="EMBL/GenBank/DDBJ databases">
        <title>Caerostris darwini draft genome.</title>
        <authorList>
            <person name="Kono N."/>
            <person name="Arakawa K."/>
        </authorList>
    </citation>
    <scope>NUCLEOTIDE SEQUENCE [LARGE SCALE GENOMIC DNA]</scope>
</reference>
<organism evidence="1 2">
    <name type="scientific">Caerostris darwini</name>
    <dbReference type="NCBI Taxonomy" id="1538125"/>
    <lineage>
        <taxon>Eukaryota</taxon>
        <taxon>Metazoa</taxon>
        <taxon>Ecdysozoa</taxon>
        <taxon>Arthropoda</taxon>
        <taxon>Chelicerata</taxon>
        <taxon>Arachnida</taxon>
        <taxon>Araneae</taxon>
        <taxon>Araneomorphae</taxon>
        <taxon>Entelegynae</taxon>
        <taxon>Araneoidea</taxon>
        <taxon>Araneidae</taxon>
        <taxon>Caerostris</taxon>
    </lineage>
</organism>
<dbReference type="EMBL" id="BPLQ01005147">
    <property type="protein sequence ID" value="GIY12903.1"/>
    <property type="molecule type" value="Genomic_DNA"/>
</dbReference>
<dbReference type="AlphaFoldDB" id="A0AAV4QYW1"/>
<accession>A0AAV4QYW1</accession>
<name>A0AAV4QYW1_9ARAC</name>